<dbReference type="RefSeq" id="WP_180842881.1">
    <property type="nucleotide sequence ID" value="NZ_CP059154.1"/>
</dbReference>
<organism evidence="1 2">
    <name type="scientific">Natrinema zhouii</name>
    <dbReference type="NCBI Taxonomy" id="1710539"/>
    <lineage>
        <taxon>Archaea</taxon>
        <taxon>Methanobacteriati</taxon>
        <taxon>Methanobacteriota</taxon>
        <taxon>Stenosarchaea group</taxon>
        <taxon>Halobacteria</taxon>
        <taxon>Halobacteriales</taxon>
        <taxon>Natrialbaceae</taxon>
        <taxon>Natrinema</taxon>
    </lineage>
</organism>
<name>A0A7D6GRN9_9EURY</name>
<gene>
    <name evidence="1" type="ORF">HYG81_09005</name>
</gene>
<reference evidence="1 2" key="1">
    <citation type="submission" date="2020-07" db="EMBL/GenBank/DDBJ databases">
        <title>Natrinema (YPL30) sp. nov. and Haloterrigena xxxxxx (YPL8) sp. nov., isolated from a salt mine.</title>
        <authorList>
            <person name="Cui H."/>
        </authorList>
    </citation>
    <scope>NUCLEOTIDE SEQUENCE [LARGE SCALE GENOMIC DNA]</scope>
    <source>
        <strain evidence="1 2">YPL13</strain>
    </source>
</reference>
<dbReference type="KEGG" id="nay:HYG81_09005"/>
<protein>
    <submittedName>
        <fullName evidence="1">Uncharacterized protein</fullName>
    </submittedName>
</protein>
<dbReference type="AlphaFoldDB" id="A0A7D6GRN9"/>
<proteinExistence type="predicted"/>
<accession>A0A7D6GRN9</accession>
<evidence type="ECO:0000313" key="2">
    <source>
        <dbReference type="Proteomes" id="UP000510869"/>
    </source>
</evidence>
<dbReference type="Proteomes" id="UP000510869">
    <property type="component" value="Chromosome"/>
</dbReference>
<evidence type="ECO:0000313" key="1">
    <source>
        <dbReference type="EMBL" id="QLK27721.1"/>
    </source>
</evidence>
<sequence>MGEKQYQARPLNSRFKRNCKWLVVLENDGEFFASHIDLTPDSKKGTFLSKIIK</sequence>
<dbReference type="GeneID" id="56143340"/>
<keyword evidence="2" id="KW-1185">Reference proteome</keyword>
<dbReference type="EMBL" id="CP059154">
    <property type="protein sequence ID" value="QLK27721.1"/>
    <property type="molecule type" value="Genomic_DNA"/>
</dbReference>